<dbReference type="GO" id="GO:0006508">
    <property type="term" value="P:proteolysis"/>
    <property type="evidence" value="ECO:0007669"/>
    <property type="project" value="UniProtKB-KW"/>
</dbReference>
<dbReference type="Gene3D" id="3.90.70.10">
    <property type="entry name" value="Cysteine proteinases"/>
    <property type="match status" value="1"/>
</dbReference>
<dbReference type="PROSITE" id="PS00640">
    <property type="entry name" value="THIOL_PROTEASE_ASN"/>
    <property type="match status" value="1"/>
</dbReference>
<sequence>MALTVFTTILTIVLCLALSYPPLTSSRTDAEVRKMFVKWMVTHGRAYNSLGEEERRFEIFKDNLMFVDEHNAVQNRTYKVGMNRFADMTNEEYRREMLGTRSDPELTAKVASNRYASDAAVNLPESVDWRSKGAVNPIRNQGQCGSCWAFSAVAAVESINKIVTGQLLSLSEQQLLDCAQSYKNLGCQGGWVNKAFEYIIQNRGITSQSNYPYTGHKGQCRTGLASIATIDSYQYVPSNNENALKNAVANQPVSVAVEAAGRAFQLYKSGVFTGSCGVAIDHAVVLIGYGKYNGVDYWLLRNSWGTNWGEQGYMKLQRNVAQSAGKCGVARLCLYPVKNGKTSNKPYGAYEVDAEMVAVA</sequence>
<dbReference type="PANTHER" id="PTHR12411">
    <property type="entry name" value="CYSTEINE PROTEASE FAMILY C1-RELATED"/>
    <property type="match status" value="1"/>
</dbReference>
<evidence type="ECO:0000256" key="5">
    <source>
        <dbReference type="ARBA" id="ARBA00023157"/>
    </source>
</evidence>
<evidence type="ECO:0000259" key="9">
    <source>
        <dbReference type="SMART" id="SM00848"/>
    </source>
</evidence>
<evidence type="ECO:0000256" key="3">
    <source>
        <dbReference type="ARBA" id="ARBA00022801"/>
    </source>
</evidence>
<keyword evidence="4" id="KW-0788">Thiol protease</keyword>
<feature type="domain" description="Peptidase C1A papain C-terminal" evidence="8">
    <location>
        <begin position="123"/>
        <end position="337"/>
    </location>
</feature>
<reference evidence="11" key="2">
    <citation type="submission" date="2023-07" db="EMBL/GenBank/DDBJ databases">
        <title>draft genome sequence of fig (Ficus carica).</title>
        <authorList>
            <person name="Takahashi T."/>
            <person name="Nishimura K."/>
        </authorList>
    </citation>
    <scope>NUCLEOTIDE SEQUENCE</scope>
</reference>
<proteinExistence type="evidence at transcript level"/>
<dbReference type="AlphaFoldDB" id="A0A2Z6DRL6"/>
<dbReference type="PROSITE" id="PS00639">
    <property type="entry name" value="THIOL_PROTEASE_HIS"/>
    <property type="match status" value="1"/>
</dbReference>
<gene>
    <name evidence="11" type="ORF">TIFTF001_004758</name>
</gene>
<dbReference type="InterPro" id="IPR013128">
    <property type="entry name" value="Peptidase_C1A"/>
</dbReference>
<dbReference type="SMART" id="SM00645">
    <property type="entry name" value="Pept_C1"/>
    <property type="match status" value="1"/>
</dbReference>
<dbReference type="SUPFAM" id="SSF54001">
    <property type="entry name" value="Cysteine proteinases"/>
    <property type="match status" value="1"/>
</dbReference>
<dbReference type="Pfam" id="PF00112">
    <property type="entry name" value="Peptidase_C1"/>
    <property type="match status" value="1"/>
</dbReference>
<dbReference type="SMART" id="SM00848">
    <property type="entry name" value="Inhibitor_I29"/>
    <property type="match status" value="1"/>
</dbReference>
<dbReference type="FunFam" id="3.90.70.10:FF:000068">
    <property type="entry name" value="Cysteine protease 1"/>
    <property type="match status" value="1"/>
</dbReference>
<dbReference type="EMBL" id="BTGU01000004">
    <property type="protein sequence ID" value="GMN34558.1"/>
    <property type="molecule type" value="Genomic_DNA"/>
</dbReference>
<dbReference type="PRINTS" id="PR00705">
    <property type="entry name" value="PAPAIN"/>
</dbReference>
<evidence type="ECO:0000313" key="10">
    <source>
        <dbReference type="EMBL" id="BBD74168.1"/>
    </source>
</evidence>
<evidence type="ECO:0000256" key="6">
    <source>
        <dbReference type="ARBA" id="ARBA00023180"/>
    </source>
</evidence>
<evidence type="ECO:0000313" key="12">
    <source>
        <dbReference type="Proteomes" id="UP001187192"/>
    </source>
</evidence>
<keyword evidence="5" id="KW-1015">Disulfide bond</keyword>
<keyword evidence="3" id="KW-0378">Hydrolase</keyword>
<feature type="signal peptide" evidence="7">
    <location>
        <begin position="1"/>
        <end position="17"/>
    </location>
</feature>
<dbReference type="InterPro" id="IPR000668">
    <property type="entry name" value="Peptidase_C1A_C"/>
</dbReference>
<dbReference type="InterPro" id="IPR025661">
    <property type="entry name" value="Pept_asp_AS"/>
</dbReference>
<dbReference type="InterPro" id="IPR013201">
    <property type="entry name" value="Prot_inhib_I29"/>
</dbReference>
<keyword evidence="7" id="KW-0732">Signal</keyword>
<feature type="domain" description="Cathepsin propeptide inhibitor" evidence="9">
    <location>
        <begin position="36"/>
        <end position="93"/>
    </location>
</feature>
<dbReference type="InterPro" id="IPR000169">
    <property type="entry name" value="Pept_cys_AS"/>
</dbReference>
<evidence type="ECO:0000256" key="4">
    <source>
        <dbReference type="ARBA" id="ARBA00022807"/>
    </source>
</evidence>
<dbReference type="EMBL" id="LC222280">
    <property type="protein sequence ID" value="BBD74168.1"/>
    <property type="molecule type" value="mRNA"/>
</dbReference>
<evidence type="ECO:0000313" key="11">
    <source>
        <dbReference type="EMBL" id="GMN34558.1"/>
    </source>
</evidence>
<organism evidence="10">
    <name type="scientific">Ficus carica</name>
    <name type="common">Common fig</name>
    <dbReference type="NCBI Taxonomy" id="3494"/>
    <lineage>
        <taxon>Eukaryota</taxon>
        <taxon>Viridiplantae</taxon>
        <taxon>Streptophyta</taxon>
        <taxon>Embryophyta</taxon>
        <taxon>Tracheophyta</taxon>
        <taxon>Spermatophyta</taxon>
        <taxon>Magnoliopsida</taxon>
        <taxon>eudicotyledons</taxon>
        <taxon>Gunneridae</taxon>
        <taxon>Pentapetalae</taxon>
        <taxon>rosids</taxon>
        <taxon>fabids</taxon>
        <taxon>Rosales</taxon>
        <taxon>Moraceae</taxon>
        <taxon>Ficeae</taxon>
        <taxon>Ficus</taxon>
    </lineage>
</organism>
<dbReference type="InterPro" id="IPR025660">
    <property type="entry name" value="Pept_his_AS"/>
</dbReference>
<protein>
    <submittedName>
        <fullName evidence="10">Ficin 4</fullName>
    </submittedName>
</protein>
<keyword evidence="12" id="KW-1185">Reference proteome</keyword>
<dbReference type="Pfam" id="PF08246">
    <property type="entry name" value="Inhibitor_I29"/>
    <property type="match status" value="1"/>
</dbReference>
<comment type="similarity">
    <text evidence="1">Belongs to the peptidase C1 family.</text>
</comment>
<keyword evidence="2" id="KW-0645">Protease</keyword>
<dbReference type="Proteomes" id="UP001187192">
    <property type="component" value="Unassembled WGS sequence"/>
</dbReference>
<dbReference type="CDD" id="cd02248">
    <property type="entry name" value="Peptidase_C1A"/>
    <property type="match status" value="1"/>
</dbReference>
<evidence type="ECO:0000259" key="8">
    <source>
        <dbReference type="SMART" id="SM00645"/>
    </source>
</evidence>
<dbReference type="InterPro" id="IPR038765">
    <property type="entry name" value="Papain-like_cys_pep_sf"/>
</dbReference>
<reference evidence="10" key="1">
    <citation type="journal article" date="2018" name="Planta">
        <title>Comparative multi-omics analysis reveals diverse latex-based defense strategies against pests among latex-producing organs of the fig tree (Ficus carica).</title>
        <authorList>
            <person name="Kitajima S."/>
            <person name="Aoki W."/>
            <person name="Shibata D."/>
            <person name="Nakajima D."/>
            <person name="Sakurai N."/>
            <person name="Yazaki K."/>
            <person name="Munakata R."/>
            <person name="Taira T."/>
            <person name="Kobayashi M."/>
            <person name="Aburaya S."/>
            <person name="Savadogo E.H."/>
            <person name="Hibino S."/>
            <person name="Yano H."/>
        </authorList>
    </citation>
    <scope>NUCLEOTIDE SEQUENCE</scope>
</reference>
<evidence type="ECO:0000256" key="2">
    <source>
        <dbReference type="ARBA" id="ARBA00022670"/>
    </source>
</evidence>
<accession>A0A2Z6DRL6</accession>
<evidence type="ECO:0000256" key="1">
    <source>
        <dbReference type="ARBA" id="ARBA00008455"/>
    </source>
</evidence>
<dbReference type="InterPro" id="IPR039417">
    <property type="entry name" value="Peptidase_C1A_papain-like"/>
</dbReference>
<dbReference type="PROSITE" id="PS00139">
    <property type="entry name" value="THIOL_PROTEASE_CYS"/>
    <property type="match status" value="1"/>
</dbReference>
<dbReference type="GO" id="GO:0008234">
    <property type="term" value="F:cysteine-type peptidase activity"/>
    <property type="evidence" value="ECO:0007669"/>
    <property type="project" value="UniProtKB-KW"/>
</dbReference>
<feature type="chain" id="PRO_5041806908" evidence="7">
    <location>
        <begin position="18"/>
        <end position="360"/>
    </location>
</feature>
<evidence type="ECO:0000256" key="7">
    <source>
        <dbReference type="SAM" id="SignalP"/>
    </source>
</evidence>
<name>A0A2Z6DRL6_FICCA</name>
<dbReference type="SMR" id="A0A2Z6DRL6"/>
<keyword evidence="6" id="KW-0325">Glycoprotein</keyword>